<protein>
    <recommendedName>
        <fullName evidence="4">Methyltransferase type 11 domain-containing protein</fullName>
    </recommendedName>
</protein>
<dbReference type="PANTHER" id="PTHR44942:SF4">
    <property type="entry name" value="METHYLTRANSFERASE TYPE 11 DOMAIN-CONTAINING PROTEIN"/>
    <property type="match status" value="1"/>
</dbReference>
<dbReference type="STRING" id="1968527.B5M47_03805"/>
<dbReference type="PANTHER" id="PTHR44942">
    <property type="entry name" value="METHYLTRANSF_11 DOMAIN-CONTAINING PROTEIN"/>
    <property type="match status" value="1"/>
</dbReference>
<dbReference type="EMBL" id="MZGJ01000033">
    <property type="protein sequence ID" value="OQX50471.1"/>
    <property type="molecule type" value="Genomic_DNA"/>
</dbReference>
<dbReference type="InterPro" id="IPR013216">
    <property type="entry name" value="Methyltransf_11"/>
</dbReference>
<dbReference type="SUPFAM" id="SSF53335">
    <property type="entry name" value="S-adenosyl-L-methionine-dependent methyltransferases"/>
    <property type="match status" value="1"/>
</dbReference>
<dbReference type="Pfam" id="PF08241">
    <property type="entry name" value="Methyltransf_11"/>
    <property type="match status" value="1"/>
</dbReference>
<dbReference type="CDD" id="cd02440">
    <property type="entry name" value="AdoMet_MTases"/>
    <property type="match status" value="1"/>
</dbReference>
<keyword evidence="2" id="KW-0489">Methyltransferase</keyword>
<dbReference type="Proteomes" id="UP000192520">
    <property type="component" value="Unassembled WGS sequence"/>
</dbReference>
<dbReference type="Gene3D" id="3.40.50.150">
    <property type="entry name" value="Vaccinia Virus protein VP39"/>
    <property type="match status" value="1"/>
</dbReference>
<accession>A0A1W9NWD5</accession>
<evidence type="ECO:0000256" key="2">
    <source>
        <dbReference type="ARBA" id="ARBA00022603"/>
    </source>
</evidence>
<dbReference type="GO" id="GO:0008757">
    <property type="term" value="F:S-adenosylmethionine-dependent methyltransferase activity"/>
    <property type="evidence" value="ECO:0007669"/>
    <property type="project" value="InterPro"/>
</dbReference>
<dbReference type="InterPro" id="IPR029063">
    <property type="entry name" value="SAM-dependent_MTases_sf"/>
</dbReference>
<evidence type="ECO:0000259" key="4">
    <source>
        <dbReference type="Pfam" id="PF08241"/>
    </source>
</evidence>
<evidence type="ECO:0000313" key="5">
    <source>
        <dbReference type="EMBL" id="OQX50471.1"/>
    </source>
</evidence>
<feature type="domain" description="Methyltransferase type 11" evidence="4">
    <location>
        <begin position="48"/>
        <end position="144"/>
    </location>
</feature>
<evidence type="ECO:0000313" key="6">
    <source>
        <dbReference type="Proteomes" id="UP000192520"/>
    </source>
</evidence>
<reference evidence="6" key="1">
    <citation type="submission" date="2017-03" db="EMBL/GenBank/DDBJ databases">
        <title>Novel pathways for hydrocarbon cycling and metabolic interdependencies in hydrothermal sediment communities.</title>
        <authorList>
            <person name="Dombrowski N."/>
            <person name="Seitz K."/>
            <person name="Teske A."/>
            <person name="Baker B."/>
        </authorList>
    </citation>
    <scope>NUCLEOTIDE SEQUENCE [LARGE SCALE GENOMIC DNA]</scope>
</reference>
<comment type="similarity">
    <text evidence="1">Belongs to the methyltransferase superfamily.</text>
</comment>
<organism evidence="5 6">
    <name type="scientific">candidate division CPR3 bacterium 4484_211</name>
    <dbReference type="NCBI Taxonomy" id="1968527"/>
    <lineage>
        <taxon>Bacteria</taxon>
        <taxon>Bacteria division CPR3</taxon>
    </lineage>
</organism>
<proteinExistence type="inferred from homology"/>
<name>A0A1W9NWD5_UNCC3</name>
<dbReference type="AlphaFoldDB" id="A0A1W9NWD5"/>
<dbReference type="InterPro" id="IPR051052">
    <property type="entry name" value="Diverse_substrate_MTase"/>
</dbReference>
<evidence type="ECO:0000256" key="1">
    <source>
        <dbReference type="ARBA" id="ARBA00008361"/>
    </source>
</evidence>
<sequence length="254" mass="29332">MTKPLTEIADYDLPDCDYIKYWQGRQYEHEAEKIALNKLLPNKGQKLVDLGGGYGRLTPTYHPHFEQVLIIDTSERSLNQARMMVESLKLKNIEIKKGDIYNLPLKSESFDTALMIRVMHHLRYPQRAFNETARILKPKGIFILEFPNKCHAKALIRASLKGRLKQFLSLEPYEQPAAGDEGIFLNFHFHHVRQLLQTSGFIIEKKISVSNFRSPTLKKILPNKLLLNLEKIGQVILTPFNFGPSIFIKCRKTT</sequence>
<evidence type="ECO:0000256" key="3">
    <source>
        <dbReference type="ARBA" id="ARBA00022679"/>
    </source>
</evidence>
<keyword evidence="3" id="KW-0808">Transferase</keyword>
<dbReference type="GO" id="GO:0032259">
    <property type="term" value="P:methylation"/>
    <property type="evidence" value="ECO:0007669"/>
    <property type="project" value="UniProtKB-KW"/>
</dbReference>
<gene>
    <name evidence="5" type="ORF">B5M47_03805</name>
</gene>
<comment type="caution">
    <text evidence="5">The sequence shown here is derived from an EMBL/GenBank/DDBJ whole genome shotgun (WGS) entry which is preliminary data.</text>
</comment>